<dbReference type="EMBL" id="CASHTH010000190">
    <property type="protein sequence ID" value="CAI7993475.1"/>
    <property type="molecule type" value="Genomic_DNA"/>
</dbReference>
<proteinExistence type="predicted"/>
<evidence type="ECO:0000313" key="2">
    <source>
        <dbReference type="Proteomes" id="UP001174909"/>
    </source>
</evidence>
<name>A0AA35W0A7_GEOBA</name>
<sequence>MLYGSPVGTHVFIHCSLSLSCFDYSTIFYLKSTVIKVMCPFLGKDYSLQLLCT</sequence>
<accession>A0AA35W0A7</accession>
<dbReference type="Proteomes" id="UP001174909">
    <property type="component" value="Unassembled WGS sequence"/>
</dbReference>
<reference evidence="1" key="1">
    <citation type="submission" date="2023-03" db="EMBL/GenBank/DDBJ databases">
        <authorList>
            <person name="Steffen K."/>
            <person name="Cardenas P."/>
        </authorList>
    </citation>
    <scope>NUCLEOTIDE SEQUENCE</scope>
</reference>
<gene>
    <name evidence="1" type="ORF">GBAR_LOCUS1258</name>
</gene>
<organism evidence="1 2">
    <name type="scientific">Geodia barretti</name>
    <name type="common">Barrett's horny sponge</name>
    <dbReference type="NCBI Taxonomy" id="519541"/>
    <lineage>
        <taxon>Eukaryota</taxon>
        <taxon>Metazoa</taxon>
        <taxon>Porifera</taxon>
        <taxon>Demospongiae</taxon>
        <taxon>Heteroscleromorpha</taxon>
        <taxon>Tetractinellida</taxon>
        <taxon>Astrophorina</taxon>
        <taxon>Geodiidae</taxon>
        <taxon>Geodia</taxon>
    </lineage>
</organism>
<evidence type="ECO:0000313" key="1">
    <source>
        <dbReference type="EMBL" id="CAI7993475.1"/>
    </source>
</evidence>
<dbReference type="AlphaFoldDB" id="A0AA35W0A7"/>
<protein>
    <submittedName>
        <fullName evidence="1">Uncharacterized protein</fullName>
    </submittedName>
</protein>
<comment type="caution">
    <text evidence="1">The sequence shown here is derived from an EMBL/GenBank/DDBJ whole genome shotgun (WGS) entry which is preliminary data.</text>
</comment>
<keyword evidence="2" id="KW-1185">Reference proteome</keyword>